<dbReference type="PANTHER" id="PTHR42648">
    <property type="entry name" value="TRANSPOSASE, PUTATIVE-RELATED"/>
    <property type="match status" value="1"/>
</dbReference>
<dbReference type="InterPro" id="IPR039537">
    <property type="entry name" value="Retrotran_Ty1/copia-like"/>
</dbReference>
<name>A0AAE0L7F8_9CHLO</name>
<sequence length="817" mass="92629">MLPESFAAETACPTVQKKVFRDVVNWKFTDFQRWNAEKGPFAVDMCADKHNAHLPEFYSVEDSVFDHTLAGRAFYANMPYVDTFIARLLVKIFTDFPKDPEHTKFLLVLPHRPNADWWGLTKKLEELETYSKGSVIFSASKDQCYRVEEVTESEPGRVRTQGTPWPVTVFYLDQFTVGRVDAKVLAHLRLGHICDRYILVMDMQGVDLGVSSEELHASEVTQCSEQCMSCQVSKVTRPSQAMDRGRVPKSVRKTAEKRQASTRLGQLTFTDHGGPFQISLGGSRGYTIHVDDYSGLGCNYFWGRKLQYLIALQAYRDVVRTTGRAILGGDLDVEEIVYDLDLLVLQSDNDSTIIAVQTAEYCKQRVILQRTTAPYLQENNARVESYNRLLQAKARAMLMTAGLPASMWPLAFRHAVYLLNRVVKAELGMRSTMDVLNQKVDLSTLRIFGYLVIWLFDLLTRACPLNWLIERHHDDRSTSYLLYCLERKKVLRYGMARFDERVNDRGKLVLSWDPSVVVPLRSLFVCVQMDAPYVEKFTGSPTLVLDIAAYAPSDSDEFTGVVRLQSRSGDTRATFWAPVSFFLEQSVTNLELLRACLSEQTVNRFYPVFAFAEVQLTSGAEWESAFVCTNAREEHRLPYQVRLLRHCGRMGKSVNVAVTSIWFQVQHVALAAVQQQCLPNGVTSPRNWPQLVNAPDAEEWRASDKKEECALIDVKQAIVPVKSLPAGVKALGMKAIYKPKFDAANVLTKHKSRWVVFGNKQSHGVNYEEVYSPCTQLNTLCVLIQLCLILGLLAFIMDVVTCFLYSEMDVAAPLYVR</sequence>
<evidence type="ECO:0000256" key="2">
    <source>
        <dbReference type="ARBA" id="ARBA00022801"/>
    </source>
</evidence>
<proteinExistence type="predicted"/>
<dbReference type="GO" id="GO:0046872">
    <property type="term" value="F:metal ion binding"/>
    <property type="evidence" value="ECO:0007669"/>
    <property type="project" value="UniProtKB-KW"/>
</dbReference>
<evidence type="ECO:0000256" key="3">
    <source>
        <dbReference type="SAM" id="Phobius"/>
    </source>
</evidence>
<dbReference type="InterPro" id="IPR013103">
    <property type="entry name" value="RVT_2"/>
</dbReference>
<keyword evidence="2" id="KW-0378">Hydrolase</keyword>
<dbReference type="SUPFAM" id="SSF53098">
    <property type="entry name" value="Ribonuclease H-like"/>
    <property type="match status" value="1"/>
</dbReference>
<dbReference type="Proteomes" id="UP001190700">
    <property type="component" value="Unassembled WGS sequence"/>
</dbReference>
<feature type="domain" description="Integrase catalytic" evidence="4">
    <location>
        <begin position="244"/>
        <end position="440"/>
    </location>
</feature>
<organism evidence="5 6">
    <name type="scientific">Cymbomonas tetramitiformis</name>
    <dbReference type="NCBI Taxonomy" id="36881"/>
    <lineage>
        <taxon>Eukaryota</taxon>
        <taxon>Viridiplantae</taxon>
        <taxon>Chlorophyta</taxon>
        <taxon>Pyramimonadophyceae</taxon>
        <taxon>Pyramimonadales</taxon>
        <taxon>Pyramimonadaceae</taxon>
        <taxon>Cymbomonas</taxon>
    </lineage>
</organism>
<reference evidence="5 6" key="1">
    <citation type="journal article" date="2015" name="Genome Biol. Evol.">
        <title>Comparative Genomics of a Bacterivorous Green Alga Reveals Evolutionary Causalities and Consequences of Phago-Mixotrophic Mode of Nutrition.</title>
        <authorList>
            <person name="Burns J.A."/>
            <person name="Paasch A."/>
            <person name="Narechania A."/>
            <person name="Kim E."/>
        </authorList>
    </citation>
    <scope>NUCLEOTIDE SEQUENCE [LARGE SCALE GENOMIC DNA]</scope>
    <source>
        <strain evidence="5 6">PLY_AMNH</strain>
    </source>
</reference>
<dbReference type="GO" id="GO:0016787">
    <property type="term" value="F:hydrolase activity"/>
    <property type="evidence" value="ECO:0007669"/>
    <property type="project" value="UniProtKB-KW"/>
</dbReference>
<evidence type="ECO:0000313" key="6">
    <source>
        <dbReference type="Proteomes" id="UP001190700"/>
    </source>
</evidence>
<dbReference type="GO" id="GO:0003676">
    <property type="term" value="F:nucleic acid binding"/>
    <property type="evidence" value="ECO:0007669"/>
    <property type="project" value="InterPro"/>
</dbReference>
<keyword evidence="1" id="KW-0479">Metal-binding</keyword>
<protein>
    <recommendedName>
        <fullName evidence="4">Integrase catalytic domain-containing protein</fullName>
    </recommendedName>
</protein>
<gene>
    <name evidence="5" type="ORF">CYMTET_16940</name>
</gene>
<evidence type="ECO:0000313" key="5">
    <source>
        <dbReference type="EMBL" id="KAK3274906.1"/>
    </source>
</evidence>
<keyword evidence="3" id="KW-1133">Transmembrane helix</keyword>
<evidence type="ECO:0000259" key="4">
    <source>
        <dbReference type="PROSITE" id="PS50994"/>
    </source>
</evidence>
<dbReference type="InterPro" id="IPR036397">
    <property type="entry name" value="RNaseH_sf"/>
</dbReference>
<dbReference type="AlphaFoldDB" id="A0AAE0L7F8"/>
<dbReference type="InterPro" id="IPR001584">
    <property type="entry name" value="Integrase_cat-core"/>
</dbReference>
<keyword evidence="3" id="KW-0812">Transmembrane</keyword>
<dbReference type="GO" id="GO:0015074">
    <property type="term" value="P:DNA integration"/>
    <property type="evidence" value="ECO:0007669"/>
    <property type="project" value="InterPro"/>
</dbReference>
<keyword evidence="3" id="KW-0472">Membrane</keyword>
<dbReference type="Pfam" id="PF07727">
    <property type="entry name" value="RVT_2"/>
    <property type="match status" value="1"/>
</dbReference>
<comment type="caution">
    <text evidence="5">The sequence shown here is derived from an EMBL/GenBank/DDBJ whole genome shotgun (WGS) entry which is preliminary data.</text>
</comment>
<dbReference type="EMBL" id="LGRX02007487">
    <property type="protein sequence ID" value="KAK3274906.1"/>
    <property type="molecule type" value="Genomic_DNA"/>
</dbReference>
<dbReference type="PANTHER" id="PTHR42648:SF28">
    <property type="entry name" value="TRANSPOSON-ENCODED PROTEIN WITH RIBONUCLEASE H-LIKE AND RETROVIRUS ZINC FINGER-LIKE DOMAINS"/>
    <property type="match status" value="1"/>
</dbReference>
<dbReference type="PROSITE" id="PS50994">
    <property type="entry name" value="INTEGRASE"/>
    <property type="match status" value="1"/>
</dbReference>
<feature type="transmembrane region" description="Helical" evidence="3">
    <location>
        <begin position="782"/>
        <end position="805"/>
    </location>
</feature>
<dbReference type="Gene3D" id="3.30.420.10">
    <property type="entry name" value="Ribonuclease H-like superfamily/Ribonuclease H"/>
    <property type="match status" value="1"/>
</dbReference>
<accession>A0AAE0L7F8</accession>
<dbReference type="InterPro" id="IPR012337">
    <property type="entry name" value="RNaseH-like_sf"/>
</dbReference>
<keyword evidence="6" id="KW-1185">Reference proteome</keyword>
<evidence type="ECO:0000256" key="1">
    <source>
        <dbReference type="ARBA" id="ARBA00022723"/>
    </source>
</evidence>